<dbReference type="EMBL" id="JANPWE010000001">
    <property type="protein sequence ID" value="MCR6544535.1"/>
    <property type="molecule type" value="Genomic_DNA"/>
</dbReference>
<dbReference type="InterPro" id="IPR058709">
    <property type="entry name" value="BSH_RND-rel"/>
</dbReference>
<reference evidence="3 4" key="1">
    <citation type="submission" date="2022-08" db="EMBL/GenBank/DDBJ databases">
        <title>Proteogenomics of the novel Dehalobacterium formicoaceticum strain EZ94 highlights a key role of methyltransferases during anaerobic dichloromethane degradation.</title>
        <authorList>
            <person name="Wasmund K."/>
        </authorList>
    </citation>
    <scope>NUCLEOTIDE SEQUENCE [LARGE SCALE GENOMIC DNA]</scope>
    <source>
        <strain evidence="3 4">EZ94</strain>
    </source>
</reference>
<accession>A0ABT1Y0Z4</accession>
<evidence type="ECO:0000259" key="2">
    <source>
        <dbReference type="Pfam" id="PF26018"/>
    </source>
</evidence>
<sequence length="326" mass="36441">MKKRPQKNHKRVWHRHKVQPDKKKVLAGALLLIAVLFLYHPLKNFAVSKMVRFGTAEWKVLEQSTQEEALIIREENVITAPSDGTFETVAADNGKVAVGQIIGYIKTRGAAAQADALKIPVKAPKAGLLSYHTDGLEDVLKPDLLNNLHIDKIASIISQQQKETVHLPQTAQGKPICKIVDNLVNPYFYIETDHQNLERFVEKGEKISVRFPNGLASQVVVQEVKKSDHKFIILVKALNAPDLDLTTRELPIELIFDSYEGVVISKNALVKENDEDGVFISREKVCVWKKVEIMGSIGNETVVSGLEVGEQYIINPSFIKKGQIIN</sequence>
<protein>
    <recommendedName>
        <fullName evidence="2">RND related barrel-sandwich hybrid domain-containing protein</fullName>
    </recommendedName>
</protein>
<evidence type="ECO:0000256" key="1">
    <source>
        <dbReference type="SAM" id="Phobius"/>
    </source>
</evidence>
<keyword evidence="1" id="KW-0812">Transmembrane</keyword>
<organism evidence="3 4">
    <name type="scientific">Dehalobacterium formicoaceticum</name>
    <dbReference type="NCBI Taxonomy" id="51515"/>
    <lineage>
        <taxon>Bacteria</taxon>
        <taxon>Bacillati</taxon>
        <taxon>Bacillota</taxon>
        <taxon>Clostridia</taxon>
        <taxon>Eubacteriales</taxon>
        <taxon>Peptococcaceae</taxon>
        <taxon>Dehalobacterium</taxon>
    </lineage>
</organism>
<dbReference type="Proteomes" id="UP001524944">
    <property type="component" value="Unassembled WGS sequence"/>
</dbReference>
<comment type="caution">
    <text evidence="3">The sequence shown here is derived from an EMBL/GenBank/DDBJ whole genome shotgun (WGS) entry which is preliminary data.</text>
</comment>
<name>A0ABT1Y0Z4_9FIRM</name>
<feature type="domain" description="RND related barrel-sandwich hybrid" evidence="2">
    <location>
        <begin position="75"/>
        <end position="181"/>
    </location>
</feature>
<evidence type="ECO:0000313" key="4">
    <source>
        <dbReference type="Proteomes" id="UP001524944"/>
    </source>
</evidence>
<keyword evidence="1" id="KW-1133">Transmembrane helix</keyword>
<keyword evidence="1" id="KW-0472">Membrane</keyword>
<keyword evidence="4" id="KW-1185">Reference proteome</keyword>
<evidence type="ECO:0000313" key="3">
    <source>
        <dbReference type="EMBL" id="MCR6544535.1"/>
    </source>
</evidence>
<gene>
    <name evidence="3" type="ORF">NVS47_03240</name>
</gene>
<dbReference type="RefSeq" id="WP_089609995.1">
    <property type="nucleotide sequence ID" value="NZ_CP022121.1"/>
</dbReference>
<dbReference type="Pfam" id="PF26018">
    <property type="entry name" value="BSH_RND_rel"/>
    <property type="match status" value="1"/>
</dbReference>
<feature type="transmembrane region" description="Helical" evidence="1">
    <location>
        <begin position="25"/>
        <end position="42"/>
    </location>
</feature>
<proteinExistence type="predicted"/>